<dbReference type="AlphaFoldDB" id="A0A0R3K2Y8"/>
<protein>
    <submittedName>
        <fullName evidence="2">SpoIVD-associated factor A</fullName>
    </submittedName>
</protein>
<evidence type="ECO:0000313" key="2">
    <source>
        <dbReference type="EMBL" id="KRQ87780.1"/>
    </source>
</evidence>
<dbReference type="CDD" id="cd00118">
    <property type="entry name" value="LysM"/>
    <property type="match status" value="1"/>
</dbReference>
<dbReference type="InterPro" id="IPR024300">
    <property type="entry name" value="SipL_SPOCS_dom"/>
</dbReference>
<gene>
    <name evidence="2" type="primary">safA</name>
    <name evidence="2" type="ORF">ABG79_00585</name>
</gene>
<proteinExistence type="predicted"/>
<dbReference type="SMART" id="SM00257">
    <property type="entry name" value="LysM"/>
    <property type="match status" value="1"/>
</dbReference>
<dbReference type="OrthoDB" id="9779340at2"/>
<dbReference type="Gene3D" id="3.10.350.10">
    <property type="entry name" value="LysM domain"/>
    <property type="match status" value="1"/>
</dbReference>
<reference evidence="2 3" key="1">
    <citation type="submission" date="2015-09" db="EMBL/GenBank/DDBJ databases">
        <title>Draft genome sequence of a Caloramator mitchellensis, a moderate thermophile from the Great Artesian Basin of Australia.</title>
        <authorList>
            <person name="Patel B.K."/>
        </authorList>
    </citation>
    <scope>NUCLEOTIDE SEQUENCE [LARGE SCALE GENOMIC DNA]</scope>
    <source>
        <strain evidence="2 3">VF08</strain>
    </source>
</reference>
<dbReference type="Pfam" id="PF12673">
    <property type="entry name" value="SipL"/>
    <property type="match status" value="3"/>
</dbReference>
<evidence type="ECO:0000259" key="1">
    <source>
        <dbReference type="PROSITE" id="PS51782"/>
    </source>
</evidence>
<dbReference type="PROSITE" id="PS51782">
    <property type="entry name" value="LYSM"/>
    <property type="match status" value="1"/>
</dbReference>
<comment type="caution">
    <text evidence="2">The sequence shown here is derived from an EMBL/GenBank/DDBJ whole genome shotgun (WGS) entry which is preliminary data.</text>
</comment>
<dbReference type="EMBL" id="LKHP01000002">
    <property type="protein sequence ID" value="KRQ87780.1"/>
    <property type="molecule type" value="Genomic_DNA"/>
</dbReference>
<name>A0A0R3K2Y8_CALMK</name>
<evidence type="ECO:0000313" key="3">
    <source>
        <dbReference type="Proteomes" id="UP000052015"/>
    </source>
</evidence>
<dbReference type="SUPFAM" id="SSF54106">
    <property type="entry name" value="LysM domain"/>
    <property type="match status" value="1"/>
</dbReference>
<dbReference type="InterPro" id="IPR036779">
    <property type="entry name" value="LysM_dom_sf"/>
</dbReference>
<dbReference type="InterPro" id="IPR018392">
    <property type="entry name" value="LysM"/>
</dbReference>
<dbReference type="Pfam" id="PF01476">
    <property type="entry name" value="LysM"/>
    <property type="match status" value="1"/>
</dbReference>
<sequence>MSIEYVKDLINYEELCGEGQTQTMVPADLVLSERDPDVYKVLSCDGDVYILSKEVVEERIIVEGKVVFKVYYTANDENKRIYKAEVTSSFTHNIQVPGAIHDMGCNVKAKIEHMEYQISTNKKIKLSAVINLEGVVTNKKTVETIVDIKGQDVQILKDSCSMDEYVAEAAEQTVVKAQIDTVQDKEIAGIIKSYVFVYKKDVQVLDGKVLLNATARARVLVEGNNEYFALEQDIPFSSEIEIPEAKPNMKVDVRCNVTDIYTDIVENELGERKALSVQATIEVNVKVYAERHIQSIIDAYSSNSRYEFEKQNVRWIGFYAEAVDNQVLKERLQLPDDSEAIVDVKFVEAVPDVTEVKAVEDKVVCEGVLRCAMIYTKANEEAELEGYEDEIPFKFSVDMPGAKIDMMPRVSVKLESLSFEKFGEREVNIKAGLVCMAKLYKKQMAEILKAVVEIDISETLKNMPSLVIYTVQPHDTLWKIAKKYCTKVEDIVKLNDIDNPDYIEPGMKLIIPKKTFMR</sequence>
<organism evidence="2 3">
    <name type="scientific">Caloramator mitchellensis</name>
    <dbReference type="NCBI Taxonomy" id="908809"/>
    <lineage>
        <taxon>Bacteria</taxon>
        <taxon>Bacillati</taxon>
        <taxon>Bacillota</taxon>
        <taxon>Clostridia</taxon>
        <taxon>Eubacteriales</taxon>
        <taxon>Clostridiaceae</taxon>
        <taxon>Caloramator</taxon>
    </lineage>
</organism>
<dbReference type="RefSeq" id="WP_057976931.1">
    <property type="nucleotide sequence ID" value="NZ_LKHP01000002.1"/>
</dbReference>
<keyword evidence="3" id="KW-1185">Reference proteome</keyword>
<dbReference type="Proteomes" id="UP000052015">
    <property type="component" value="Unassembled WGS sequence"/>
</dbReference>
<feature type="domain" description="LysM" evidence="1">
    <location>
        <begin position="467"/>
        <end position="511"/>
    </location>
</feature>
<accession>A0A0R3K2Y8</accession>
<dbReference type="STRING" id="908809.ABG79_00585"/>